<protein>
    <submittedName>
        <fullName evidence="7">Putative ribose ABC transporter permease protein</fullName>
    </submittedName>
</protein>
<keyword evidence="3 6" id="KW-0812">Transmembrane</keyword>
<comment type="caution">
    <text evidence="7">The sequence shown here is derived from an EMBL/GenBank/DDBJ whole genome shotgun (WGS) entry which is preliminary data.</text>
</comment>
<proteinExistence type="predicted"/>
<dbReference type="PATRIC" id="fig|626937.4.peg.1096"/>
<evidence type="ECO:0000256" key="5">
    <source>
        <dbReference type="ARBA" id="ARBA00023136"/>
    </source>
</evidence>
<feature type="transmembrane region" description="Helical" evidence="6">
    <location>
        <begin position="158"/>
        <end position="187"/>
    </location>
</feature>
<feature type="transmembrane region" description="Helical" evidence="6">
    <location>
        <begin position="58"/>
        <end position="83"/>
    </location>
</feature>
<evidence type="ECO:0000313" key="7">
    <source>
        <dbReference type="EMBL" id="KXK66039.1"/>
    </source>
</evidence>
<dbReference type="Pfam" id="PF02653">
    <property type="entry name" value="BPD_transp_2"/>
    <property type="match status" value="1"/>
</dbReference>
<evidence type="ECO:0000256" key="3">
    <source>
        <dbReference type="ARBA" id="ARBA00022692"/>
    </source>
</evidence>
<dbReference type="GO" id="GO:0005886">
    <property type="term" value="C:plasma membrane"/>
    <property type="evidence" value="ECO:0007669"/>
    <property type="project" value="UniProtKB-SubCell"/>
</dbReference>
<feature type="transmembrane region" description="Helical" evidence="6">
    <location>
        <begin position="125"/>
        <end position="146"/>
    </location>
</feature>
<dbReference type="InterPro" id="IPR001851">
    <property type="entry name" value="ABC_transp_permease"/>
</dbReference>
<keyword evidence="8" id="KW-1185">Reference proteome</keyword>
<dbReference type="Proteomes" id="UP000070366">
    <property type="component" value="Unassembled WGS sequence"/>
</dbReference>
<keyword evidence="5 6" id="KW-0472">Membrane</keyword>
<name>A0A136Q5X0_9FIRM</name>
<dbReference type="RefSeq" id="WP_066519365.1">
    <property type="nucleotide sequence ID" value="NZ_CABMOF010000002.1"/>
</dbReference>
<feature type="transmembrane region" description="Helical" evidence="6">
    <location>
        <begin position="95"/>
        <end position="119"/>
    </location>
</feature>
<evidence type="ECO:0000256" key="1">
    <source>
        <dbReference type="ARBA" id="ARBA00004651"/>
    </source>
</evidence>
<gene>
    <name evidence="7" type="ORF">HMPREF3293_01111</name>
</gene>
<dbReference type="CDD" id="cd06579">
    <property type="entry name" value="TM_PBP1_transp_AraH_like"/>
    <property type="match status" value="1"/>
</dbReference>
<dbReference type="STRING" id="626937.HMPREF3293_01111"/>
<dbReference type="PANTHER" id="PTHR32196">
    <property type="entry name" value="ABC TRANSPORTER PERMEASE PROTEIN YPHD-RELATED-RELATED"/>
    <property type="match status" value="1"/>
</dbReference>
<feature type="transmembrane region" description="Helical" evidence="6">
    <location>
        <begin position="217"/>
        <end position="236"/>
    </location>
</feature>
<feature type="transmembrane region" description="Helical" evidence="6">
    <location>
        <begin position="294"/>
        <end position="313"/>
    </location>
</feature>
<reference evidence="7 8" key="1">
    <citation type="submission" date="2016-02" db="EMBL/GenBank/DDBJ databases">
        <authorList>
            <person name="Wen L."/>
            <person name="He K."/>
            <person name="Yang H."/>
        </authorList>
    </citation>
    <scope>NUCLEOTIDE SEQUENCE [LARGE SCALE GENOMIC DNA]</scope>
    <source>
        <strain evidence="7 8">DSM 22607</strain>
    </source>
</reference>
<accession>A0A136Q5X0</accession>
<keyword evidence="2" id="KW-1003">Cell membrane</keyword>
<dbReference type="EMBL" id="LSZW01000050">
    <property type="protein sequence ID" value="KXK66039.1"/>
    <property type="molecule type" value="Genomic_DNA"/>
</dbReference>
<dbReference type="PANTHER" id="PTHR32196:SF72">
    <property type="entry name" value="RIBOSE IMPORT PERMEASE PROTEIN RBSC"/>
    <property type="match status" value="1"/>
</dbReference>
<evidence type="ECO:0000313" key="8">
    <source>
        <dbReference type="Proteomes" id="UP000070366"/>
    </source>
</evidence>
<evidence type="ECO:0000256" key="4">
    <source>
        <dbReference type="ARBA" id="ARBA00022989"/>
    </source>
</evidence>
<organism evidence="7 8">
    <name type="scientific">Christensenella minuta</name>
    <dbReference type="NCBI Taxonomy" id="626937"/>
    <lineage>
        <taxon>Bacteria</taxon>
        <taxon>Bacillati</taxon>
        <taxon>Bacillota</taxon>
        <taxon>Clostridia</taxon>
        <taxon>Christensenellales</taxon>
        <taxon>Christensenellaceae</taxon>
        <taxon>Christensenella</taxon>
    </lineage>
</organism>
<feature type="transmembrane region" description="Helical" evidence="6">
    <location>
        <begin position="21"/>
        <end position="38"/>
    </location>
</feature>
<keyword evidence="4 6" id="KW-1133">Transmembrane helix</keyword>
<dbReference type="GO" id="GO:0022857">
    <property type="term" value="F:transmembrane transporter activity"/>
    <property type="evidence" value="ECO:0007669"/>
    <property type="project" value="InterPro"/>
</dbReference>
<evidence type="ECO:0000256" key="2">
    <source>
        <dbReference type="ARBA" id="ARBA00022475"/>
    </source>
</evidence>
<evidence type="ECO:0000256" key="6">
    <source>
        <dbReference type="SAM" id="Phobius"/>
    </source>
</evidence>
<sequence length="319" mass="33043">MNKETAINPMEKKKRALPGEMMILIILIAMFIVLSIASNKFMTWDNMSNLMKQTSINGVVAIGMTFVIISSGIDLSVGAIVGFSGILASMLMVGGWGIAPAVLVSVAASCGVGVANGVLVHDGKVPPFIATLGTMTIVRGVIMLITDARMISGMPDDFINFATSTILGIPALAIIWIVAIIIALLILKFTVFGRNVYSIGSNEEATRLSGVNIRLNIYGIYLVSALCSAVAGIMLASRVGNGLPKGGDGYELDAIAASVVGGASLSGGEGSIVGTVIGALIMQTLRNGGNLLGVNSFILEICIGSLIIIAVLIDKAKKK</sequence>
<dbReference type="AlphaFoldDB" id="A0A136Q5X0"/>
<comment type="subcellular location">
    <subcellularLocation>
        <location evidence="1">Cell membrane</location>
        <topology evidence="1">Multi-pass membrane protein</topology>
    </subcellularLocation>
</comment>
<feature type="transmembrane region" description="Helical" evidence="6">
    <location>
        <begin position="257"/>
        <end position="282"/>
    </location>
</feature>